<dbReference type="EMBL" id="CAUH01001713">
    <property type="protein sequence ID" value="CCU75836.1"/>
    <property type="molecule type" value="Genomic_DNA"/>
</dbReference>
<feature type="signal peptide" evidence="1">
    <location>
        <begin position="1"/>
        <end position="24"/>
    </location>
</feature>
<dbReference type="PHI-base" id="PHI:6357"/>
<dbReference type="Proteomes" id="UP000015441">
    <property type="component" value="Unassembled WGS sequence"/>
</dbReference>
<organism evidence="2 3">
    <name type="scientific">Blumeria graminis f. sp. hordei (strain DH14)</name>
    <name type="common">Barley powdery mildew</name>
    <name type="synonym">Oidium monilioides f. sp. hordei</name>
    <dbReference type="NCBI Taxonomy" id="546991"/>
    <lineage>
        <taxon>Eukaryota</taxon>
        <taxon>Fungi</taxon>
        <taxon>Dikarya</taxon>
        <taxon>Ascomycota</taxon>
        <taxon>Pezizomycotina</taxon>
        <taxon>Leotiomycetes</taxon>
        <taxon>Erysiphales</taxon>
        <taxon>Erysiphaceae</taxon>
        <taxon>Blumeria</taxon>
        <taxon>Blumeria hordei</taxon>
    </lineage>
</organism>
<reference evidence="2 3" key="1">
    <citation type="journal article" date="2010" name="Science">
        <title>Genome expansion and gene loss in powdery mildew fungi reveal tradeoffs in extreme parasitism.</title>
        <authorList>
            <person name="Spanu P.D."/>
            <person name="Abbott J.C."/>
            <person name="Amselem J."/>
            <person name="Burgis T.A."/>
            <person name="Soanes D.M."/>
            <person name="Stueber K."/>
            <person name="Ver Loren van Themaat E."/>
            <person name="Brown J.K.M."/>
            <person name="Butcher S.A."/>
            <person name="Gurr S.J."/>
            <person name="Lebrun M.-H."/>
            <person name="Ridout C.J."/>
            <person name="Schulze-Lefert P."/>
            <person name="Talbot N.J."/>
            <person name="Ahmadinejad N."/>
            <person name="Ametz C."/>
            <person name="Barton G.R."/>
            <person name="Benjdia M."/>
            <person name="Bidzinski P."/>
            <person name="Bindschedler L.V."/>
            <person name="Both M."/>
            <person name="Brewer M.T."/>
            <person name="Cadle-Davidson L."/>
            <person name="Cadle-Davidson M.M."/>
            <person name="Collemare J."/>
            <person name="Cramer R."/>
            <person name="Frenkel O."/>
            <person name="Godfrey D."/>
            <person name="Harriman J."/>
            <person name="Hoede C."/>
            <person name="King B.C."/>
            <person name="Klages S."/>
            <person name="Kleemann J."/>
            <person name="Knoll D."/>
            <person name="Koti P.S."/>
            <person name="Kreplak J."/>
            <person name="Lopez-Ruiz F.J."/>
            <person name="Lu X."/>
            <person name="Maekawa T."/>
            <person name="Mahanil S."/>
            <person name="Micali C."/>
            <person name="Milgroom M.G."/>
            <person name="Montana G."/>
            <person name="Noir S."/>
            <person name="O'Connell R.J."/>
            <person name="Oberhaensli S."/>
            <person name="Parlange F."/>
            <person name="Pedersen C."/>
            <person name="Quesneville H."/>
            <person name="Reinhardt R."/>
            <person name="Rott M."/>
            <person name="Sacristan S."/>
            <person name="Schmidt S.M."/>
            <person name="Schoen M."/>
            <person name="Skamnioti P."/>
            <person name="Sommer H."/>
            <person name="Stephens A."/>
            <person name="Takahara H."/>
            <person name="Thordal-Christensen H."/>
            <person name="Vigouroux M."/>
            <person name="Wessling R."/>
            <person name="Wicker T."/>
            <person name="Panstruga R."/>
        </authorList>
    </citation>
    <scope>NUCLEOTIDE SEQUENCE [LARGE SCALE GENOMIC DNA]</scope>
    <source>
        <strain evidence="2">DH14</strain>
    </source>
</reference>
<protein>
    <submittedName>
        <fullName evidence="2">CSEP0254 putative effector protein</fullName>
    </submittedName>
</protein>
<dbReference type="PHI-base" id="PHI:6352"/>
<sequence length="115" mass="12767">MKFISTATTAALAGIILLAPAAYGNQHYKCDDGDPVGVEEAQSMEDDCASTKNLDEHPAILTGESHKSYLFARRVYLNKPGISIYMIQVYGNPKKYQLSRHVDKEWIVCSLQDIS</sequence>
<evidence type="ECO:0000313" key="3">
    <source>
        <dbReference type="Proteomes" id="UP000015441"/>
    </source>
</evidence>
<dbReference type="HOGENOM" id="CLU_166977_0_0_1"/>
<accession>N1J7E2</accession>
<keyword evidence="3" id="KW-1185">Reference proteome</keyword>
<comment type="caution">
    <text evidence="2">The sequence shown here is derived from an EMBL/GenBank/DDBJ whole genome shotgun (WGS) entry which is preliminary data.</text>
</comment>
<name>N1J7E2_BLUG1</name>
<dbReference type="AlphaFoldDB" id="N1J7E2"/>
<evidence type="ECO:0000256" key="1">
    <source>
        <dbReference type="SAM" id="SignalP"/>
    </source>
</evidence>
<evidence type="ECO:0000313" key="2">
    <source>
        <dbReference type="EMBL" id="CCU75836.1"/>
    </source>
</evidence>
<proteinExistence type="predicted"/>
<feature type="chain" id="PRO_5004107035" evidence="1">
    <location>
        <begin position="25"/>
        <end position="115"/>
    </location>
</feature>
<keyword evidence="1" id="KW-0732">Signal</keyword>
<dbReference type="InParanoid" id="N1J7E2"/>
<gene>
    <name evidence="2" type="ORF">BGHDH14_bgh05751</name>
</gene>